<reference evidence="2 5" key="3">
    <citation type="submission" date="2019-12" db="EMBL/GenBank/DDBJ databases">
        <title>Draft Genome Sequences of Six Type Strains of the Genus Massilia.</title>
        <authorList>
            <person name="Miess H."/>
            <person name="Frediansyah A."/>
            <person name="Goeker M."/>
            <person name="Gross H."/>
        </authorList>
    </citation>
    <scope>NUCLEOTIDE SEQUENCE [LARGE SCALE GENOMIC DNA]</scope>
    <source>
        <strain evidence="2 5">DSM 26639</strain>
    </source>
</reference>
<evidence type="ECO:0000313" key="5">
    <source>
        <dbReference type="Proteomes" id="UP000437862"/>
    </source>
</evidence>
<sequence length="148" mass="15851">MKPIRTMVTFALACGLQLGMGSTWAQDGLVTGSSGAVTYASGGVGSEQREALAAMRADFNLRLTFATRGSGEMRADVALTITDRKRNPVLSLDAAGPQVYVKLPPGTYWVNAKADEQEQSRSVTIGRNGAAREVYFYWGAKPDQATTQ</sequence>
<proteinExistence type="predicted"/>
<feature type="signal peptide" evidence="1">
    <location>
        <begin position="1"/>
        <end position="25"/>
    </location>
</feature>
<evidence type="ECO:0000313" key="3">
    <source>
        <dbReference type="EMBL" id="TWI46772.1"/>
    </source>
</evidence>
<keyword evidence="5" id="KW-1185">Reference proteome</keyword>
<dbReference type="EMBL" id="VLKW01000005">
    <property type="protein sequence ID" value="TWI46772.1"/>
    <property type="molecule type" value="Genomic_DNA"/>
</dbReference>
<evidence type="ECO:0000256" key="1">
    <source>
        <dbReference type="SAM" id="SignalP"/>
    </source>
</evidence>
<feature type="chain" id="PRO_5044617887" evidence="1">
    <location>
        <begin position="26"/>
        <end position="148"/>
    </location>
</feature>
<accession>A0A562PQQ1</accession>
<dbReference type="Proteomes" id="UP000315112">
    <property type="component" value="Unassembled WGS sequence"/>
</dbReference>
<evidence type="ECO:0000313" key="4">
    <source>
        <dbReference type="Proteomes" id="UP000315112"/>
    </source>
</evidence>
<reference evidence="3" key="2">
    <citation type="submission" date="2019-07" db="EMBL/GenBank/DDBJ databases">
        <authorList>
            <person name="Whitman W."/>
            <person name="Huntemann M."/>
            <person name="Clum A."/>
            <person name="Pillay M."/>
            <person name="Palaniappan K."/>
            <person name="Varghese N."/>
            <person name="Mikhailova N."/>
            <person name="Stamatis D."/>
            <person name="Reddy T."/>
            <person name="Daum C."/>
            <person name="Shapiro N."/>
            <person name="Ivanova N."/>
            <person name="Kyrpides N."/>
            <person name="Woyke T."/>
        </authorList>
    </citation>
    <scope>NUCLEOTIDE SEQUENCE</scope>
    <source>
        <strain evidence="3">CGMCC 1.10685</strain>
    </source>
</reference>
<organism evidence="3 4">
    <name type="scientific">Pseudoduganella flava</name>
    <dbReference type="NCBI Taxonomy" id="871742"/>
    <lineage>
        <taxon>Bacteria</taxon>
        <taxon>Pseudomonadati</taxon>
        <taxon>Pseudomonadota</taxon>
        <taxon>Betaproteobacteria</taxon>
        <taxon>Burkholderiales</taxon>
        <taxon>Oxalobacteraceae</taxon>
        <taxon>Telluria group</taxon>
        <taxon>Pseudoduganella</taxon>
    </lineage>
</organism>
<dbReference type="EMBL" id="CP046904">
    <property type="protein sequence ID" value="QGZ37934.1"/>
    <property type="molecule type" value="Genomic_DNA"/>
</dbReference>
<keyword evidence="1" id="KW-0732">Signal</keyword>
<evidence type="ECO:0000313" key="2">
    <source>
        <dbReference type="EMBL" id="QGZ37934.1"/>
    </source>
</evidence>
<dbReference type="AlphaFoldDB" id="A0A562PQQ1"/>
<dbReference type="RefSeq" id="WP_145876497.1">
    <property type="nucleotide sequence ID" value="NZ_CP046904.1"/>
</dbReference>
<dbReference type="Proteomes" id="UP000437862">
    <property type="component" value="Chromosome"/>
</dbReference>
<gene>
    <name evidence="2" type="ORF">GO485_01960</name>
    <name evidence="3" type="ORF">IP92_03135</name>
</gene>
<dbReference type="OrthoDB" id="5568005at2"/>
<name>A0A562PQQ1_9BURK</name>
<reference evidence="3 4" key="1">
    <citation type="journal article" date="2015" name="Stand. Genomic Sci.">
        <title>Genomic Encyclopedia of Bacterial and Archaeal Type Strains, Phase III: the genomes of soil and plant-associated and newly described type strains.</title>
        <authorList>
            <person name="Whitman W.B."/>
            <person name="Woyke T."/>
            <person name="Klenk H.P."/>
            <person name="Zhou Y."/>
            <person name="Lilburn T.G."/>
            <person name="Beck B.J."/>
            <person name="De Vos P."/>
            <person name="Vandamme P."/>
            <person name="Eisen J.A."/>
            <person name="Garrity G."/>
            <person name="Hugenholtz P."/>
            <person name="Kyrpides N.C."/>
        </authorList>
    </citation>
    <scope>NUCLEOTIDE SEQUENCE [LARGE SCALE GENOMIC DNA]</scope>
    <source>
        <strain evidence="3 4">CGMCC 1.10685</strain>
    </source>
</reference>
<protein>
    <submittedName>
        <fullName evidence="2">Carboxypeptidase regulatory-like domain-containing protein</fullName>
    </submittedName>
</protein>